<dbReference type="AlphaFoldDB" id="A0A1M4TXF2"/>
<feature type="domain" description="Sporulation stage II protein D amidase enhancer LytB N-terminal" evidence="1">
    <location>
        <begin position="206"/>
        <end position="307"/>
    </location>
</feature>
<dbReference type="Proteomes" id="UP000184088">
    <property type="component" value="Unassembled WGS sequence"/>
</dbReference>
<keyword evidence="3" id="KW-1185">Reference proteome</keyword>
<dbReference type="InterPro" id="IPR036680">
    <property type="entry name" value="SPOR-like_sf"/>
</dbReference>
<evidence type="ECO:0000313" key="3">
    <source>
        <dbReference type="Proteomes" id="UP000184088"/>
    </source>
</evidence>
<dbReference type="InterPro" id="IPR013693">
    <property type="entry name" value="SpoIID/LytB_N"/>
</dbReference>
<dbReference type="GO" id="GO:0030288">
    <property type="term" value="C:outer membrane-bounded periplasmic space"/>
    <property type="evidence" value="ECO:0007669"/>
    <property type="project" value="TreeGrafter"/>
</dbReference>
<dbReference type="PANTHER" id="PTHR30032:SF4">
    <property type="entry name" value="AMIDASE ENHANCER"/>
    <property type="match status" value="1"/>
</dbReference>
<dbReference type="OrthoDB" id="9794671at2"/>
<dbReference type="SUPFAM" id="SSF110997">
    <property type="entry name" value="Sporulation related repeat"/>
    <property type="match status" value="1"/>
</dbReference>
<dbReference type="GO" id="GO:0030435">
    <property type="term" value="P:sporulation resulting in formation of a cellular spore"/>
    <property type="evidence" value="ECO:0007669"/>
    <property type="project" value="InterPro"/>
</dbReference>
<accession>A0A1M4TXF2</accession>
<dbReference type="InterPro" id="IPR013486">
    <property type="entry name" value="SpoIID/LytB"/>
</dbReference>
<evidence type="ECO:0000259" key="1">
    <source>
        <dbReference type="Pfam" id="PF08486"/>
    </source>
</evidence>
<reference evidence="2 3" key="1">
    <citation type="submission" date="2016-11" db="EMBL/GenBank/DDBJ databases">
        <authorList>
            <person name="Jaros S."/>
            <person name="Januszkiewicz K."/>
            <person name="Wedrychowicz H."/>
        </authorList>
    </citation>
    <scope>NUCLEOTIDE SEQUENCE [LARGE SCALE GENOMIC DNA]</scope>
    <source>
        <strain evidence="2 3">DSM 17918</strain>
    </source>
</reference>
<gene>
    <name evidence="2" type="ORF">SAMN02746089_00321</name>
</gene>
<dbReference type="InterPro" id="IPR051922">
    <property type="entry name" value="Bact_Sporulation_Assoc"/>
</dbReference>
<dbReference type="STRING" id="1121256.SAMN02746089_00321"/>
<dbReference type="PANTHER" id="PTHR30032">
    <property type="entry name" value="N-ACETYLMURAMOYL-L-ALANINE AMIDASE-RELATED"/>
    <property type="match status" value="1"/>
</dbReference>
<dbReference type="Pfam" id="PF08486">
    <property type="entry name" value="SpoIID"/>
    <property type="match status" value="1"/>
</dbReference>
<proteinExistence type="predicted"/>
<protein>
    <submittedName>
        <fullName evidence="2">Stage II sporulation protein D</fullName>
    </submittedName>
</protein>
<organism evidence="2 3">
    <name type="scientific">Caldanaerobius fijiensis DSM 17918</name>
    <dbReference type="NCBI Taxonomy" id="1121256"/>
    <lineage>
        <taxon>Bacteria</taxon>
        <taxon>Bacillati</taxon>
        <taxon>Bacillota</taxon>
        <taxon>Clostridia</taxon>
        <taxon>Thermoanaerobacterales</taxon>
        <taxon>Thermoanaerobacteraceae</taxon>
        <taxon>Caldanaerobius</taxon>
    </lineage>
</organism>
<sequence>MKKLTLFILTMIITFSITGFNRGASENLHVETQYIRVGLKYGSKAVNASQVYTKGIITYGVYNGDNFIPLYKGKEGEQAVIKKDDYYHIVIAGFGGDLDKGLSYIDELRKKNVDGFLMYDEGGYSVVTGEYMSQEDANNALNSLKNIILDRKLTVVNPAKAIYIITSQKISVRTDRLIVRPSNNFIEIDNDTTYRGELWFVRQDGSDMTVINYLPLEQYLYSVVPSEMPSSWPMEALKAQAVAARSYAVANLGANSKYAKYGFDVSNDVSSQAYNGYIYTYNGNKYSGESSRTNEAVDDTKGIVLIYNGKVIDALYFSHSGGYTENSEDVFKYAEPYYRSVNDPYSLGYNPDLDNWSVTYTQAELKDMLKKKGIDVGDILDIKITDKSSSGRATSVIISGTKNNYTLQGETNIRMSLGLKSAMIKSIAKAGEKTVNRVVTVTDGRMTIAKDIESLYAIKGDWSTSKVSGNLFVISKFGLGQLNDAVNEPQNQSIPESFTFVGSGSGHGVGMSQYGARGLAEKAGKSFIDILKYYYKDITVFDTTANKSL</sequence>
<dbReference type="RefSeq" id="WP_073341346.1">
    <property type="nucleotide sequence ID" value="NZ_FQVH01000002.1"/>
</dbReference>
<evidence type="ECO:0000313" key="2">
    <source>
        <dbReference type="EMBL" id="SHE49108.1"/>
    </source>
</evidence>
<dbReference type="GO" id="GO:0042834">
    <property type="term" value="F:peptidoglycan binding"/>
    <property type="evidence" value="ECO:0007669"/>
    <property type="project" value="InterPro"/>
</dbReference>
<name>A0A1M4TXF2_9THEO</name>
<dbReference type="NCBIfam" id="TIGR02669">
    <property type="entry name" value="SpoIID_LytB"/>
    <property type="match status" value="1"/>
</dbReference>
<dbReference type="EMBL" id="FQVH01000002">
    <property type="protein sequence ID" value="SHE49108.1"/>
    <property type="molecule type" value="Genomic_DNA"/>
</dbReference>